<accession>A0ACA9M2F0</accession>
<feature type="non-terminal residue" evidence="1">
    <location>
        <position position="1"/>
    </location>
</feature>
<dbReference type="Proteomes" id="UP000789525">
    <property type="component" value="Unassembled WGS sequence"/>
</dbReference>
<reference evidence="1" key="1">
    <citation type="submission" date="2021-06" db="EMBL/GenBank/DDBJ databases">
        <authorList>
            <person name="Kallberg Y."/>
            <person name="Tangrot J."/>
            <person name="Rosling A."/>
        </authorList>
    </citation>
    <scope>NUCLEOTIDE SEQUENCE</scope>
    <source>
        <strain evidence="1">CL356</strain>
    </source>
</reference>
<keyword evidence="2" id="KW-1185">Reference proteome</keyword>
<comment type="caution">
    <text evidence="1">The sequence shown here is derived from an EMBL/GenBank/DDBJ whole genome shotgun (WGS) entry which is preliminary data.</text>
</comment>
<sequence length="1107" mass="123410">EKATADEEKIWAKIEREQNGWTKQVFKLPPEDRPESIIKPFNLSPSLLSGFRYRMQDAYRSVTGKAVKEARIKELKNEVLNSGKLKAHFEDHPMDLEYLRHDKPLHPTRVQTHMKYVPSYLLPKNMTSAVKVDSSTGEQTGQFDGAIATGVIAWPAQRKRKRARESTHECSACIKHSISSVNPPDSILTSPTATMYEDDLSDLLPQRRTALPSFNDDVDDPFKNPFNDGSDPWAAQPTAGGFGDWNTNAFADEPSHNISSLPQDPVPISPDSPTASRRDDPIAQKEDVSSPSHHDERPPTIYAETPVVENVVSATPSTAVVDPLDAALSNVEEPPEHIPVFKRKLPLVINDQTTTTPEPSAASDAKTEKKGQDPETEAPEANEDANKVATTPLATPTQVTEERPSDSAEPEGVPVLSQPTLEIPSSTPDTSFSNDNQVTPPHSLTRVQSTSDIESKSSLDKVAISPLERTPAMLPNPLDKTYTAPPPLSLGSEMGAGGWGDGWNPAPSNGNFYAVSNTSAQPALEQSPTHGEEAAKEREEEDPEDNIPLAHSLPKAPIPMYTITVGDPQKVGDPISAHIIYTVHTKTTNSNYKKSQFSVLRRYSDFVWLFETLCNNNPGVIVPPIPEKNSFGRFQEEFVAARRLALNKCIQKMANHPGLCNDKDLQLFLESDNFSLDVGISVTISVFCHLNGLVSQIKHRRAEENTGLLSMFSSTITGTKFYETDEWFETKKAYLDGLENQLKGLVRSMEAVAKQRAESSQALSELAETLEAVSTADISKQLSNAFSHLATVQRKAKELQDEQAQQDVITFAGTVEEYGRMIGSVRLAFGSRVKCFNQWQNAENELRRVKTNYDRAKKQSKTPERLHYFMQEVADAERKVIHTKSEFERVTKLLKIELHRFDMERVEDFKRSLEAFLDGMIRRQKELINSWGEYQSTLLQKSETNPESNGPEGDEEPTAVEFSRSDHSHFSSLYQSTTQRSPVFFNMSWVSILASVGMAVGPPLVYADQSEWHLPLYQTTPYGFSRQSTPKSERLTNPAFIGYSIIKKKDATGFSRDVTAILLIANITRCMFWIGKRFEFGPYPPLSKLVDNVLKSCHQHCSFRVSS</sequence>
<evidence type="ECO:0000313" key="1">
    <source>
        <dbReference type="EMBL" id="CAG8556066.1"/>
    </source>
</evidence>
<dbReference type="EMBL" id="CAJVPT010008848">
    <property type="protein sequence ID" value="CAG8556066.1"/>
    <property type="molecule type" value="Genomic_DNA"/>
</dbReference>
<protein>
    <submittedName>
        <fullName evidence="1">17613_t:CDS:1</fullName>
    </submittedName>
</protein>
<name>A0ACA9M2F0_9GLOM</name>
<proteinExistence type="predicted"/>
<gene>
    <name evidence="1" type="ORF">ACOLOM_LOCUS5049</name>
</gene>
<organism evidence="1 2">
    <name type="scientific">Acaulospora colombiana</name>
    <dbReference type="NCBI Taxonomy" id="27376"/>
    <lineage>
        <taxon>Eukaryota</taxon>
        <taxon>Fungi</taxon>
        <taxon>Fungi incertae sedis</taxon>
        <taxon>Mucoromycota</taxon>
        <taxon>Glomeromycotina</taxon>
        <taxon>Glomeromycetes</taxon>
        <taxon>Diversisporales</taxon>
        <taxon>Acaulosporaceae</taxon>
        <taxon>Acaulospora</taxon>
    </lineage>
</organism>
<evidence type="ECO:0000313" key="2">
    <source>
        <dbReference type="Proteomes" id="UP000789525"/>
    </source>
</evidence>